<gene>
    <name evidence="1" type="ORF">BACVE_003038</name>
    <name evidence="2" type="ORF">BACVE_003092</name>
</gene>
<evidence type="ECO:0000313" key="2">
    <source>
        <dbReference type="EMBL" id="QOY28052.1"/>
    </source>
</evidence>
<dbReference type="RefSeq" id="WP_071181903.1">
    <property type="nucleotide sequence ID" value="NZ_CP017775.1"/>
</dbReference>
<dbReference type="EMBL" id="CP063687">
    <property type="protein sequence ID" value="QOY28052.1"/>
    <property type="molecule type" value="Genomic_DNA"/>
</dbReference>
<protein>
    <submittedName>
        <fullName evidence="2">Uncharacterized protein</fullName>
    </submittedName>
</protein>
<reference evidence="2" key="1">
    <citation type="journal article" date="2020" name="Genomics">
        <title>Complete genome sequence of Bacillus velezensis NST6 and comparison with the species belonging to operational group B. amyloliquefaciens.</title>
        <authorList>
            <person name="Choi J."/>
            <person name="Nam J."/>
            <person name="Seo M.H."/>
        </authorList>
    </citation>
    <scope>NUCLEOTIDE SEQUENCE</scope>
    <source>
        <strain evidence="2">NST6</strain>
    </source>
</reference>
<proteinExistence type="predicted"/>
<dbReference type="EMBL" id="CP063687">
    <property type="protein sequence ID" value="QOY27998.1"/>
    <property type="molecule type" value="Genomic_DNA"/>
</dbReference>
<evidence type="ECO:0000313" key="1">
    <source>
        <dbReference type="EMBL" id="QOY27998.1"/>
    </source>
</evidence>
<sequence>MHPKQICSDLEVLGSRLVLDGNDLYIENHEKVYPELEAFVQSYKKRIIRYLKGEYSDDEHNVKQTIDKIINYYMGIDQDINRKIDDWFNHDFESVMKVMKLLVLFWENGWRELKESVSNFESEETDQLSIEIYDRAMSYFKGKKA</sequence>
<accession>A0A7W4LXM7</accession>
<name>A0A7W4LXM7_BACVE</name>
<reference evidence="3" key="2">
    <citation type="submission" date="2020-10" db="EMBL/GenBank/DDBJ databases">
        <title>Complete genome sequence of Bacillus velezensis NST6.</title>
        <authorList>
            <person name="Choi J."/>
        </authorList>
    </citation>
    <scope>NUCLEOTIDE SEQUENCE [LARGE SCALE GENOMIC DNA]</scope>
    <source>
        <strain evidence="3">NST6</strain>
    </source>
</reference>
<evidence type="ECO:0000313" key="3">
    <source>
        <dbReference type="Proteomes" id="UP000587477"/>
    </source>
</evidence>
<dbReference type="Proteomes" id="UP000587477">
    <property type="component" value="Chromosome"/>
</dbReference>
<organism evidence="2 3">
    <name type="scientific">Bacillus velezensis</name>
    <dbReference type="NCBI Taxonomy" id="492670"/>
    <lineage>
        <taxon>Bacteria</taxon>
        <taxon>Bacillati</taxon>
        <taxon>Bacillota</taxon>
        <taxon>Bacilli</taxon>
        <taxon>Bacillales</taxon>
        <taxon>Bacillaceae</taxon>
        <taxon>Bacillus</taxon>
        <taxon>Bacillus amyloliquefaciens group</taxon>
    </lineage>
</organism>
<dbReference type="AlphaFoldDB" id="A0A7W4LXM7"/>